<evidence type="ECO:0000256" key="2">
    <source>
        <dbReference type="ARBA" id="ARBA00005025"/>
    </source>
</evidence>
<evidence type="ECO:0000313" key="10">
    <source>
        <dbReference type="EMBL" id="MFC5524234.1"/>
    </source>
</evidence>
<keyword evidence="5 8" id="KW-0028">Amino-acid biosynthesis</keyword>
<evidence type="ECO:0000256" key="1">
    <source>
        <dbReference type="ARBA" id="ARBA00004974"/>
    </source>
</evidence>
<dbReference type="Gene3D" id="3.30.70.260">
    <property type="match status" value="1"/>
</dbReference>
<accession>A0ABW0QH31</accession>
<evidence type="ECO:0000256" key="5">
    <source>
        <dbReference type="ARBA" id="ARBA00022605"/>
    </source>
</evidence>
<reference evidence="11" key="1">
    <citation type="journal article" date="2019" name="Int. J. Syst. Evol. Microbiol.">
        <title>The Global Catalogue of Microorganisms (GCM) 10K type strain sequencing project: providing services to taxonomists for standard genome sequencing and annotation.</title>
        <authorList>
            <consortium name="The Broad Institute Genomics Platform"/>
            <consortium name="The Broad Institute Genome Sequencing Center for Infectious Disease"/>
            <person name="Wu L."/>
            <person name="Ma J."/>
        </authorList>
    </citation>
    <scope>NUCLEOTIDE SEQUENCE [LARGE SCALE GENOMIC DNA]</scope>
    <source>
        <strain evidence="11">CGMCC 1.16619</strain>
    </source>
</reference>
<sequence>MKHTLSILLQNESGALARVAGLFAARHCNIDTLTVAATSDPAISQLTLVLQGDDAMLEQILRQTRKLIDVLDARTLSLVNNAQEDRPVLAGRP</sequence>
<dbReference type="InterPro" id="IPR054480">
    <property type="entry name" value="AHAS_small-like_ACT"/>
</dbReference>
<protein>
    <recommendedName>
        <fullName evidence="8">Acetolactate synthase small subunit</fullName>
        <shortName evidence="8">AHAS</shortName>
        <shortName evidence="8">ALS</shortName>
        <ecNumber evidence="8">2.2.1.6</ecNumber>
    </recommendedName>
    <alternativeName>
        <fullName evidence="8">Acetohydroxy-acid synthase small subunit</fullName>
    </alternativeName>
</protein>
<comment type="caution">
    <text evidence="10">The sequence shown here is derived from an EMBL/GenBank/DDBJ whole genome shotgun (WGS) entry which is preliminary data.</text>
</comment>
<keyword evidence="6 8" id="KW-0100">Branched-chain amino acid biosynthesis</keyword>
<dbReference type="RefSeq" id="WP_377316246.1">
    <property type="nucleotide sequence ID" value="NZ_JBHSNF010000001.1"/>
</dbReference>
<evidence type="ECO:0000256" key="3">
    <source>
        <dbReference type="ARBA" id="ARBA00006341"/>
    </source>
</evidence>
<dbReference type="PANTHER" id="PTHR30239">
    <property type="entry name" value="ACETOLACTATE SYNTHASE SMALL SUBUNIT"/>
    <property type="match status" value="1"/>
</dbReference>
<dbReference type="Pfam" id="PF22629">
    <property type="entry name" value="ACT_AHAS_ss"/>
    <property type="match status" value="1"/>
</dbReference>
<proteinExistence type="inferred from homology"/>
<dbReference type="PROSITE" id="PS51671">
    <property type="entry name" value="ACT"/>
    <property type="match status" value="1"/>
</dbReference>
<comment type="pathway">
    <text evidence="2 8">Amino-acid biosynthesis; L-valine biosynthesis; L-valine from pyruvate: step 1/4.</text>
</comment>
<dbReference type="GO" id="GO:0003984">
    <property type="term" value="F:acetolactate synthase activity"/>
    <property type="evidence" value="ECO:0007669"/>
    <property type="project" value="UniProtKB-EC"/>
</dbReference>
<dbReference type="SUPFAM" id="SSF55021">
    <property type="entry name" value="ACT-like"/>
    <property type="match status" value="1"/>
</dbReference>
<dbReference type="EC" id="2.2.1.6" evidence="8"/>
<evidence type="ECO:0000256" key="8">
    <source>
        <dbReference type="RuleBase" id="RU368092"/>
    </source>
</evidence>
<keyword evidence="8 10" id="KW-0808">Transferase</keyword>
<comment type="subunit">
    <text evidence="4 8">Dimer of large and small chains.</text>
</comment>
<dbReference type="PANTHER" id="PTHR30239:SF0">
    <property type="entry name" value="ACETOLACTATE SYNTHASE SMALL SUBUNIT 1, CHLOROPLASTIC"/>
    <property type="match status" value="1"/>
</dbReference>
<dbReference type="Proteomes" id="UP001596114">
    <property type="component" value="Unassembled WGS sequence"/>
</dbReference>
<dbReference type="CDD" id="cd04878">
    <property type="entry name" value="ACT_AHAS"/>
    <property type="match status" value="1"/>
</dbReference>
<comment type="similarity">
    <text evidence="3 8">Belongs to the acetolactate synthase small subunit family.</text>
</comment>
<name>A0ABW0QH31_9GAMM</name>
<dbReference type="NCBIfam" id="TIGR00119">
    <property type="entry name" value="acolac_sm"/>
    <property type="match status" value="1"/>
</dbReference>
<evidence type="ECO:0000313" key="11">
    <source>
        <dbReference type="Proteomes" id="UP001596114"/>
    </source>
</evidence>
<gene>
    <name evidence="10" type="primary">ilvN</name>
    <name evidence="10" type="ORF">ACFPPA_00615</name>
</gene>
<evidence type="ECO:0000256" key="4">
    <source>
        <dbReference type="ARBA" id="ARBA00011744"/>
    </source>
</evidence>
<dbReference type="InterPro" id="IPR039557">
    <property type="entry name" value="AHAS_ACT"/>
</dbReference>
<dbReference type="InterPro" id="IPR045865">
    <property type="entry name" value="ACT-like_dom_sf"/>
</dbReference>
<dbReference type="InterPro" id="IPR002912">
    <property type="entry name" value="ACT_dom"/>
</dbReference>
<evidence type="ECO:0000256" key="7">
    <source>
        <dbReference type="ARBA" id="ARBA00048670"/>
    </source>
</evidence>
<feature type="domain" description="ACT" evidence="9">
    <location>
        <begin position="4"/>
        <end position="78"/>
    </location>
</feature>
<organism evidence="10 11">
    <name type="scientific">Rhodanobacter ginsengisoli</name>
    <dbReference type="NCBI Taxonomy" id="418646"/>
    <lineage>
        <taxon>Bacteria</taxon>
        <taxon>Pseudomonadati</taxon>
        <taxon>Pseudomonadota</taxon>
        <taxon>Gammaproteobacteria</taxon>
        <taxon>Lysobacterales</taxon>
        <taxon>Rhodanobacteraceae</taxon>
        <taxon>Rhodanobacter</taxon>
    </lineage>
</organism>
<dbReference type="EMBL" id="JBHSNF010000001">
    <property type="protein sequence ID" value="MFC5524234.1"/>
    <property type="molecule type" value="Genomic_DNA"/>
</dbReference>
<evidence type="ECO:0000259" key="9">
    <source>
        <dbReference type="PROSITE" id="PS51671"/>
    </source>
</evidence>
<comment type="pathway">
    <text evidence="1 8">Amino-acid biosynthesis; L-isoleucine biosynthesis; L-isoleucine from 2-oxobutanoate: step 1/4.</text>
</comment>
<evidence type="ECO:0000256" key="6">
    <source>
        <dbReference type="ARBA" id="ARBA00023304"/>
    </source>
</evidence>
<dbReference type="InterPro" id="IPR004789">
    <property type="entry name" value="Acetalactate_synth_ssu"/>
</dbReference>
<comment type="catalytic activity">
    <reaction evidence="7 8">
        <text>2 pyruvate + H(+) = (2S)-2-acetolactate + CO2</text>
        <dbReference type="Rhea" id="RHEA:25249"/>
        <dbReference type="ChEBI" id="CHEBI:15361"/>
        <dbReference type="ChEBI" id="CHEBI:15378"/>
        <dbReference type="ChEBI" id="CHEBI:16526"/>
        <dbReference type="ChEBI" id="CHEBI:58476"/>
        <dbReference type="EC" id="2.2.1.6"/>
    </reaction>
</comment>
<comment type="function">
    <text evidence="8">Catalyzes the conversion of 2 pyruvate molecules into acetolactate in the first common step of the biosynthetic pathway of the branched-amino acids such as leucine, isoleucine, and valine.</text>
</comment>
<keyword evidence="11" id="KW-1185">Reference proteome</keyword>